<keyword evidence="3 5" id="KW-0540">Nuclease</keyword>
<dbReference type="InterPro" id="IPR006641">
    <property type="entry name" value="YqgF/RNaseH-like_dom"/>
</dbReference>
<comment type="function">
    <text evidence="5">Could be a nuclease involved in processing of the 5'-end of pre-16S rRNA.</text>
</comment>
<dbReference type="SUPFAM" id="SSF53098">
    <property type="entry name" value="Ribonuclease H-like"/>
    <property type="match status" value="1"/>
</dbReference>
<dbReference type="Gene3D" id="3.30.420.140">
    <property type="entry name" value="YqgF/RNase H-like domain"/>
    <property type="match status" value="1"/>
</dbReference>
<dbReference type="EMBL" id="DSBT01000121">
    <property type="protein sequence ID" value="HDP77486.1"/>
    <property type="molecule type" value="Genomic_DNA"/>
</dbReference>
<organism evidence="7">
    <name type="scientific">Mesotoga infera</name>
    <dbReference type="NCBI Taxonomy" id="1236046"/>
    <lineage>
        <taxon>Bacteria</taxon>
        <taxon>Thermotogati</taxon>
        <taxon>Thermotogota</taxon>
        <taxon>Thermotogae</taxon>
        <taxon>Kosmotogales</taxon>
        <taxon>Kosmotogaceae</taxon>
        <taxon>Mesotoga</taxon>
    </lineage>
</organism>
<keyword evidence="4 5" id="KW-0378">Hydrolase</keyword>
<dbReference type="PANTHER" id="PTHR33317">
    <property type="entry name" value="POLYNUCLEOTIDYL TRANSFERASE, RIBONUCLEASE H-LIKE SUPERFAMILY PROTEIN"/>
    <property type="match status" value="1"/>
</dbReference>
<accession>A0A7C1H5V8</accession>
<name>A0A7C1H5V8_9BACT</name>
<comment type="similarity">
    <text evidence="5">Belongs to the YqgF HJR family.</text>
</comment>
<dbReference type="EC" id="3.1.-.-" evidence="5"/>
<evidence type="ECO:0000259" key="6">
    <source>
        <dbReference type="SMART" id="SM00732"/>
    </source>
</evidence>
<dbReference type="PANTHER" id="PTHR33317:SF4">
    <property type="entry name" value="POLYNUCLEOTIDYL TRANSFERASE, RIBONUCLEASE H-LIKE SUPERFAMILY PROTEIN"/>
    <property type="match status" value="1"/>
</dbReference>
<dbReference type="AlphaFoldDB" id="A0A7C1H5V8"/>
<evidence type="ECO:0000256" key="4">
    <source>
        <dbReference type="ARBA" id="ARBA00022801"/>
    </source>
</evidence>
<dbReference type="SMART" id="SM00732">
    <property type="entry name" value="YqgFc"/>
    <property type="match status" value="1"/>
</dbReference>
<dbReference type="HAMAP" id="MF_00651">
    <property type="entry name" value="Nuclease_YqgF"/>
    <property type="match status" value="1"/>
</dbReference>
<evidence type="ECO:0000256" key="2">
    <source>
        <dbReference type="ARBA" id="ARBA00022517"/>
    </source>
</evidence>
<evidence type="ECO:0000256" key="3">
    <source>
        <dbReference type="ARBA" id="ARBA00022722"/>
    </source>
</evidence>
<dbReference type="GO" id="GO:0005829">
    <property type="term" value="C:cytosol"/>
    <property type="evidence" value="ECO:0007669"/>
    <property type="project" value="TreeGrafter"/>
</dbReference>
<dbReference type="GO" id="GO:0016788">
    <property type="term" value="F:hydrolase activity, acting on ester bonds"/>
    <property type="evidence" value="ECO:0007669"/>
    <property type="project" value="UniProtKB-UniRule"/>
</dbReference>
<dbReference type="Pfam" id="PF03652">
    <property type="entry name" value="RuvX"/>
    <property type="match status" value="1"/>
</dbReference>
<keyword evidence="2 5" id="KW-0690">Ribosome biogenesis</keyword>
<keyword evidence="1 5" id="KW-0963">Cytoplasm</keyword>
<evidence type="ECO:0000256" key="1">
    <source>
        <dbReference type="ARBA" id="ARBA00022490"/>
    </source>
</evidence>
<gene>
    <name evidence="7" type="primary">ruvX</name>
    <name evidence="7" type="ORF">ENN47_04720</name>
</gene>
<dbReference type="InterPro" id="IPR005227">
    <property type="entry name" value="YqgF"/>
</dbReference>
<feature type="domain" description="YqgF/RNase H-like" evidence="6">
    <location>
        <begin position="1"/>
        <end position="96"/>
    </location>
</feature>
<comment type="caution">
    <text evidence="7">The sequence shown here is derived from an EMBL/GenBank/DDBJ whole genome shotgun (WGS) entry which is preliminary data.</text>
</comment>
<evidence type="ECO:0000256" key="5">
    <source>
        <dbReference type="HAMAP-Rule" id="MF_00651"/>
    </source>
</evidence>
<reference evidence="7" key="1">
    <citation type="journal article" date="2020" name="mSystems">
        <title>Genome- and Community-Level Interaction Insights into Carbon Utilization and Element Cycling Functions of Hydrothermarchaeota in Hydrothermal Sediment.</title>
        <authorList>
            <person name="Zhou Z."/>
            <person name="Liu Y."/>
            <person name="Xu W."/>
            <person name="Pan J."/>
            <person name="Luo Z.H."/>
            <person name="Li M."/>
        </authorList>
    </citation>
    <scope>NUCLEOTIDE SEQUENCE [LARGE SCALE GENOMIC DNA]</scope>
    <source>
        <strain evidence="7">SpSt-1179</strain>
    </source>
</reference>
<proteinExistence type="inferred from homology"/>
<dbReference type="GO" id="GO:0004518">
    <property type="term" value="F:nuclease activity"/>
    <property type="evidence" value="ECO:0007669"/>
    <property type="project" value="UniProtKB-KW"/>
</dbReference>
<dbReference type="InterPro" id="IPR012337">
    <property type="entry name" value="RNaseH-like_sf"/>
</dbReference>
<evidence type="ECO:0000313" key="7">
    <source>
        <dbReference type="EMBL" id="HDP77486.1"/>
    </source>
</evidence>
<dbReference type="CDD" id="cd16964">
    <property type="entry name" value="YqgF"/>
    <property type="match status" value="1"/>
</dbReference>
<dbReference type="NCBIfam" id="TIGR00250">
    <property type="entry name" value="RNAse_H_YqgF"/>
    <property type="match status" value="1"/>
</dbReference>
<dbReference type="Proteomes" id="UP000886198">
    <property type="component" value="Unassembled WGS sequence"/>
</dbReference>
<dbReference type="GO" id="GO:0000967">
    <property type="term" value="P:rRNA 5'-end processing"/>
    <property type="evidence" value="ECO:0007669"/>
    <property type="project" value="UniProtKB-UniRule"/>
</dbReference>
<sequence length="236" mass="26101">MIKLGIDFGTSKIGLALQIEGVEIPLYSIDHAGYRKSLPEILKEKEIETVVIGLPISMSGRYSESTMRAVSFAEKVKKMFPGNVVLVDETLTTESARRMSVEIGIEFAKVRDVFSAMKILRNESSGKSVIWEVHSNRSKCLNLPELPSGSRVLFFKPKSGLIKGIDSLEKTPGVFVEDPQVFLSFFRKGLKPVNLVDDIDFSTYDIIVIACGEALDGMAHLNSRGLQVIECSWLNG</sequence>
<protein>
    <recommendedName>
        <fullName evidence="5">Putative pre-16S rRNA nuclease</fullName>
        <ecNumber evidence="5">3.1.-.-</ecNumber>
    </recommendedName>
</protein>
<comment type="subcellular location">
    <subcellularLocation>
        <location evidence="5">Cytoplasm</location>
    </subcellularLocation>
</comment>
<dbReference type="InterPro" id="IPR037027">
    <property type="entry name" value="YqgF/RNaseH-like_dom_sf"/>
</dbReference>